<evidence type="ECO:0000256" key="1">
    <source>
        <dbReference type="ARBA" id="ARBA00004604"/>
    </source>
</evidence>
<dbReference type="InParanoid" id="A0A448YJB0"/>
<dbReference type="PANTHER" id="PTHR13102:SF0">
    <property type="entry name" value="NUCLEOLAR PROTEIN 9"/>
    <property type="match status" value="1"/>
</dbReference>
<evidence type="ECO:0000256" key="2">
    <source>
        <dbReference type="ARBA" id="ARBA00005301"/>
    </source>
</evidence>
<dbReference type="InterPro" id="IPR040000">
    <property type="entry name" value="NOP9"/>
</dbReference>
<feature type="compositionally biased region" description="Basic and acidic residues" evidence="8">
    <location>
        <begin position="547"/>
        <end position="564"/>
    </location>
</feature>
<feature type="region of interest" description="Disordered" evidence="8">
    <location>
        <begin position="1"/>
        <end position="58"/>
    </location>
</feature>
<evidence type="ECO:0000313" key="9">
    <source>
        <dbReference type="EMBL" id="VEU21032.1"/>
    </source>
</evidence>
<comment type="similarity">
    <text evidence="2">Belongs to the NOP9 family.</text>
</comment>
<feature type="repeat" description="Pumilio" evidence="7">
    <location>
        <begin position="616"/>
        <end position="653"/>
    </location>
</feature>
<reference evidence="9 10" key="1">
    <citation type="submission" date="2018-12" db="EMBL/GenBank/DDBJ databases">
        <authorList>
            <person name="Tiukova I."/>
            <person name="Dainat J."/>
        </authorList>
    </citation>
    <scope>NUCLEOTIDE SEQUENCE [LARGE SCALE GENOMIC DNA]</scope>
</reference>
<dbReference type="GO" id="GO:0000480">
    <property type="term" value="P:endonucleolytic cleavage in 5'-ETS of tricistronic rRNA transcript (SSU-rRNA, 5.8S rRNA, LSU-rRNA)"/>
    <property type="evidence" value="ECO:0007669"/>
    <property type="project" value="TreeGrafter"/>
</dbReference>
<dbReference type="InterPro" id="IPR001313">
    <property type="entry name" value="Pumilio_RNA-bd_rpt"/>
</dbReference>
<dbReference type="FunCoup" id="A0A448YJB0">
    <property type="interactions" value="925"/>
</dbReference>
<feature type="compositionally biased region" description="Basic residues" evidence="8">
    <location>
        <begin position="1"/>
        <end position="14"/>
    </location>
</feature>
<dbReference type="GO" id="GO:0000447">
    <property type="term" value="P:endonucleolytic cleavage in ITS1 to separate SSU-rRNA from 5.8S rRNA and LSU-rRNA from tricistronic rRNA transcript (SSU-rRNA, 5.8S rRNA, LSU-rRNA)"/>
    <property type="evidence" value="ECO:0007669"/>
    <property type="project" value="TreeGrafter"/>
</dbReference>
<dbReference type="PANTHER" id="PTHR13102">
    <property type="entry name" value="NUCLEOLAR PROTEIN 9"/>
    <property type="match status" value="1"/>
</dbReference>
<name>A0A448YJB0_BRENA</name>
<comment type="subcellular location">
    <subcellularLocation>
        <location evidence="1">Nucleus</location>
        <location evidence="1">Nucleolus</location>
    </subcellularLocation>
</comment>
<protein>
    <recommendedName>
        <fullName evidence="3">Nucleolar protein 9</fullName>
    </recommendedName>
    <alternativeName>
        <fullName evidence="5 6">Pumilio domain-containing protein NOP9</fullName>
    </alternativeName>
</protein>
<keyword evidence="4" id="KW-0677">Repeat</keyword>
<evidence type="ECO:0000256" key="8">
    <source>
        <dbReference type="SAM" id="MobiDB-lite"/>
    </source>
</evidence>
<dbReference type="InterPro" id="IPR016024">
    <property type="entry name" value="ARM-type_fold"/>
</dbReference>
<evidence type="ECO:0000256" key="5">
    <source>
        <dbReference type="ARBA" id="ARBA00030932"/>
    </source>
</evidence>
<evidence type="ECO:0000313" key="10">
    <source>
        <dbReference type="Proteomes" id="UP000290900"/>
    </source>
</evidence>
<feature type="compositionally biased region" description="Basic residues" evidence="8">
    <location>
        <begin position="727"/>
        <end position="738"/>
    </location>
</feature>
<keyword evidence="10" id="KW-1185">Reference proteome</keyword>
<dbReference type="STRING" id="13370.A0A448YJB0"/>
<evidence type="ECO:0000256" key="6">
    <source>
        <dbReference type="ARBA" id="ARBA00031929"/>
    </source>
</evidence>
<feature type="compositionally biased region" description="Basic and acidic residues" evidence="8">
    <location>
        <begin position="702"/>
        <end position="726"/>
    </location>
</feature>
<feature type="region of interest" description="Disordered" evidence="8">
    <location>
        <begin position="539"/>
        <end position="573"/>
    </location>
</feature>
<dbReference type="GO" id="GO:0030688">
    <property type="term" value="C:preribosome, small subunit precursor"/>
    <property type="evidence" value="ECO:0007669"/>
    <property type="project" value="TreeGrafter"/>
</dbReference>
<dbReference type="SMART" id="SM00025">
    <property type="entry name" value="Pumilio"/>
    <property type="match status" value="8"/>
</dbReference>
<dbReference type="GO" id="GO:0000472">
    <property type="term" value="P:endonucleolytic cleavage to generate mature 5'-end of SSU-rRNA from (SSU-rRNA, 5.8S rRNA, LSU-rRNA)"/>
    <property type="evidence" value="ECO:0007669"/>
    <property type="project" value="TreeGrafter"/>
</dbReference>
<dbReference type="EMBL" id="CAACVR010000009">
    <property type="protein sequence ID" value="VEU21032.1"/>
    <property type="molecule type" value="Genomic_DNA"/>
</dbReference>
<dbReference type="SUPFAM" id="SSF48371">
    <property type="entry name" value="ARM repeat"/>
    <property type="match status" value="1"/>
</dbReference>
<gene>
    <name evidence="9" type="ORF">BRENAR_LOCUS1767</name>
</gene>
<accession>A0A448YJB0</accession>
<dbReference type="Pfam" id="PF22493">
    <property type="entry name" value="PUF_NOP9"/>
    <property type="match status" value="2"/>
</dbReference>
<sequence length="738" mass="84894">MGKKVRGRKAKKERHSRDEKVVKQVEEHDRQYDQTDKVDTDKEDVSMAPTTVNPDAVSFADTDSKSEQMPFFGLLDSEQSAYFRQAESSLNLDTFDSPEAKLAFVEGVLEESKGNELKLATNQICSKLMERLILVSNEHQMRQIYNGCKGFFYQLCIHKYASHVMETFLVRTAAMVEKEMLRKKDEDYAEYEAEEGESGDAGTTIEGIILEVAKEVEPKLKKLAKSQYGSHVLRVLLLILGGKKLPSSIESNSILRSKKSKIARKMVEIEDNEDYERSFQIPSTFQDVLGPMLNGMMEGETTESLRETAINAVASPVLQLLIQLEGMVNRDRPFWTMTFARADEEKNDKEEAFVEYLLSDPVGSHFLQTALSQQKMKNINRLYKNYMETRISKLAKRETTGSFVIQTLLEKLKPKDQQTILDELVPILNELIVNNFGLGSSIVDCSERNGGYLKDEIVAKLFEFFNRTANGKKMDDTAILENILQLSGSTLFSTKDDWPTSEERRRAMFLEKLIEYDGRFLNSCIEALLGLAEVEKPKKRERRRVGRERTGESEPEKEEGKEDGESIETTTATHPELPSNMLIEICMHGVFSHIVESCITSPEKLDLVLRKRFLNEIVPHVIELACNAQGSHIVDRLFSLTFKLNVYKERIARKLLDNEELVKRTVYGRQVWKNWKMDMYARHFGDWKRMIKQEEIDRAAEEKELRDAERESHMKRARGAHDDNGRLQKRRKPNQKAY</sequence>
<dbReference type="AlphaFoldDB" id="A0A448YJB0"/>
<dbReference type="Proteomes" id="UP000290900">
    <property type="component" value="Unassembled WGS sequence"/>
</dbReference>
<evidence type="ECO:0000256" key="3">
    <source>
        <dbReference type="ARBA" id="ARBA00016427"/>
    </source>
</evidence>
<feature type="compositionally biased region" description="Basic and acidic residues" evidence="8">
    <location>
        <begin position="15"/>
        <end position="45"/>
    </location>
</feature>
<dbReference type="PROSITE" id="PS50302">
    <property type="entry name" value="PUM"/>
    <property type="match status" value="1"/>
</dbReference>
<dbReference type="GO" id="GO:0000056">
    <property type="term" value="P:ribosomal small subunit export from nucleus"/>
    <property type="evidence" value="ECO:0007669"/>
    <property type="project" value="TreeGrafter"/>
</dbReference>
<dbReference type="Gene3D" id="1.25.10.10">
    <property type="entry name" value="Leucine-rich Repeat Variant"/>
    <property type="match status" value="3"/>
</dbReference>
<organism evidence="9 10">
    <name type="scientific">Brettanomyces naardenensis</name>
    <name type="common">Yeast</name>
    <dbReference type="NCBI Taxonomy" id="13370"/>
    <lineage>
        <taxon>Eukaryota</taxon>
        <taxon>Fungi</taxon>
        <taxon>Dikarya</taxon>
        <taxon>Ascomycota</taxon>
        <taxon>Saccharomycotina</taxon>
        <taxon>Pichiomycetes</taxon>
        <taxon>Pichiales</taxon>
        <taxon>Pichiaceae</taxon>
        <taxon>Brettanomyces</taxon>
    </lineage>
</organism>
<dbReference type="InterPro" id="IPR011989">
    <property type="entry name" value="ARM-like"/>
</dbReference>
<dbReference type="GO" id="GO:0030686">
    <property type="term" value="C:90S preribosome"/>
    <property type="evidence" value="ECO:0007669"/>
    <property type="project" value="TreeGrafter"/>
</dbReference>
<dbReference type="GO" id="GO:0003723">
    <property type="term" value="F:RNA binding"/>
    <property type="evidence" value="ECO:0007669"/>
    <property type="project" value="InterPro"/>
</dbReference>
<dbReference type="GO" id="GO:0005730">
    <property type="term" value="C:nucleolus"/>
    <property type="evidence" value="ECO:0007669"/>
    <property type="project" value="UniProtKB-SubCell"/>
</dbReference>
<proteinExistence type="inferred from homology"/>
<feature type="region of interest" description="Disordered" evidence="8">
    <location>
        <begin position="702"/>
        <end position="738"/>
    </location>
</feature>
<dbReference type="OrthoDB" id="392571at2759"/>
<evidence type="ECO:0000256" key="7">
    <source>
        <dbReference type="PROSITE-ProRule" id="PRU00317"/>
    </source>
</evidence>
<evidence type="ECO:0000256" key="4">
    <source>
        <dbReference type="ARBA" id="ARBA00022737"/>
    </source>
</evidence>